<comment type="caution">
    <text evidence="4">The sequence shown here is derived from an EMBL/GenBank/DDBJ whole genome shotgun (WGS) entry which is preliminary data.</text>
</comment>
<comment type="similarity">
    <text evidence="1">Belongs to the NAD(P)-dependent epimerase/dehydratase family. SDR39U1 subfamily.</text>
</comment>
<evidence type="ECO:0000256" key="1">
    <source>
        <dbReference type="ARBA" id="ARBA00009353"/>
    </source>
</evidence>
<keyword evidence="5" id="KW-1185">Reference proteome</keyword>
<dbReference type="PANTHER" id="PTHR11092:SF0">
    <property type="entry name" value="EPIMERASE FAMILY PROTEIN SDR39U1"/>
    <property type="match status" value="1"/>
</dbReference>
<dbReference type="InterPro" id="IPR010099">
    <property type="entry name" value="SDR39U1"/>
</dbReference>
<dbReference type="RefSeq" id="WP_200356329.1">
    <property type="nucleotide sequence ID" value="NZ_JAENIL010000026.1"/>
</dbReference>
<organism evidence="4 5">
    <name type="scientific">Pelagicoccus mobilis</name>
    <dbReference type="NCBI Taxonomy" id="415221"/>
    <lineage>
        <taxon>Bacteria</taxon>
        <taxon>Pseudomonadati</taxon>
        <taxon>Verrucomicrobiota</taxon>
        <taxon>Opitutia</taxon>
        <taxon>Puniceicoccales</taxon>
        <taxon>Pelagicoccaceae</taxon>
        <taxon>Pelagicoccus</taxon>
    </lineage>
</organism>
<dbReference type="NCBIfam" id="TIGR01777">
    <property type="entry name" value="yfcH"/>
    <property type="match status" value="1"/>
</dbReference>
<dbReference type="Gene3D" id="3.40.50.720">
    <property type="entry name" value="NAD(P)-binding Rossmann-like Domain"/>
    <property type="match status" value="1"/>
</dbReference>
<accession>A0A934S057</accession>
<evidence type="ECO:0000259" key="3">
    <source>
        <dbReference type="Pfam" id="PF08338"/>
    </source>
</evidence>
<dbReference type="Pfam" id="PF01370">
    <property type="entry name" value="Epimerase"/>
    <property type="match status" value="1"/>
</dbReference>
<gene>
    <name evidence="4" type="ORF">JIN87_14650</name>
</gene>
<sequence length="320" mass="35725">MKKIVIAGGTGFLGQALATHFESKGWKVIVLTRSENQTLEAGQTVFWDGKETGPWVEELEGASALVNLSGKSVNCRYHARNRREIRDSRIQPTRTLANAISNVAKPPAVWLNAASATIYRHSLETPMTEATGELGHGFSVDVCQAWENAFFQEHLPQTRKIALRTSMVLGHAKNSVYPILARLARCGMGGKLSHGTQMVSWIHQTDFNRAVEYVIEDHDIEGTVNLTAPAPVTNSVFMSTLRESLGVPFGLPHYKPMLEVAAWLLRTETELTLKSRYVVPEKLLQHRFLFRYPFLDEALRALSGNRSDAESSIRNHYSLP</sequence>
<dbReference type="Proteomes" id="UP000617628">
    <property type="component" value="Unassembled WGS sequence"/>
</dbReference>
<dbReference type="InterPro" id="IPR013549">
    <property type="entry name" value="DUF1731"/>
</dbReference>
<evidence type="ECO:0000259" key="2">
    <source>
        <dbReference type="Pfam" id="PF01370"/>
    </source>
</evidence>
<name>A0A934S057_9BACT</name>
<dbReference type="PANTHER" id="PTHR11092">
    <property type="entry name" value="SUGAR NUCLEOTIDE EPIMERASE RELATED"/>
    <property type="match status" value="1"/>
</dbReference>
<protein>
    <submittedName>
        <fullName evidence="4">TIGR01777 family oxidoreductase</fullName>
    </submittedName>
</protein>
<dbReference type="InterPro" id="IPR001509">
    <property type="entry name" value="Epimerase_deHydtase"/>
</dbReference>
<dbReference type="EMBL" id="JAENIL010000026">
    <property type="protein sequence ID" value="MBK1878116.1"/>
    <property type="molecule type" value="Genomic_DNA"/>
</dbReference>
<reference evidence="4" key="1">
    <citation type="submission" date="2021-01" db="EMBL/GenBank/DDBJ databases">
        <title>Modified the classification status of verrucomicrobia.</title>
        <authorList>
            <person name="Feng X."/>
        </authorList>
    </citation>
    <scope>NUCLEOTIDE SEQUENCE</scope>
    <source>
        <strain evidence="4">KCTC 13126</strain>
    </source>
</reference>
<feature type="domain" description="NAD-dependent epimerase/dehydratase" evidence="2">
    <location>
        <begin position="4"/>
        <end position="219"/>
    </location>
</feature>
<evidence type="ECO:0000313" key="4">
    <source>
        <dbReference type="EMBL" id="MBK1878116.1"/>
    </source>
</evidence>
<dbReference type="AlphaFoldDB" id="A0A934S057"/>
<feature type="domain" description="DUF1731" evidence="3">
    <location>
        <begin position="256"/>
        <end position="302"/>
    </location>
</feature>
<dbReference type="InterPro" id="IPR036291">
    <property type="entry name" value="NAD(P)-bd_dom_sf"/>
</dbReference>
<dbReference type="Pfam" id="PF08338">
    <property type="entry name" value="DUF1731"/>
    <property type="match status" value="1"/>
</dbReference>
<dbReference type="SUPFAM" id="SSF51735">
    <property type="entry name" value="NAD(P)-binding Rossmann-fold domains"/>
    <property type="match status" value="1"/>
</dbReference>
<evidence type="ECO:0000313" key="5">
    <source>
        <dbReference type="Proteomes" id="UP000617628"/>
    </source>
</evidence>
<proteinExistence type="inferred from homology"/>